<reference evidence="1" key="1">
    <citation type="submission" date="2023-04" db="EMBL/GenBank/DDBJ databases">
        <title>Ambrosiozyma monospora NBRC 1965.</title>
        <authorList>
            <person name="Ichikawa N."/>
            <person name="Sato H."/>
            <person name="Tonouchi N."/>
        </authorList>
    </citation>
    <scope>NUCLEOTIDE SEQUENCE</scope>
    <source>
        <strain evidence="1">NBRC 1965</strain>
    </source>
</reference>
<evidence type="ECO:0000313" key="2">
    <source>
        <dbReference type="Proteomes" id="UP001165063"/>
    </source>
</evidence>
<dbReference type="Proteomes" id="UP001165063">
    <property type="component" value="Unassembled WGS sequence"/>
</dbReference>
<dbReference type="EMBL" id="BSXU01006449">
    <property type="protein sequence ID" value="GMG55886.1"/>
    <property type="molecule type" value="Genomic_DNA"/>
</dbReference>
<name>A0A9W6Z103_AMBMO</name>
<evidence type="ECO:0000313" key="1">
    <source>
        <dbReference type="EMBL" id="GMG55886.1"/>
    </source>
</evidence>
<organism evidence="1 2">
    <name type="scientific">Ambrosiozyma monospora</name>
    <name type="common">Yeast</name>
    <name type="synonym">Endomycopsis monosporus</name>
    <dbReference type="NCBI Taxonomy" id="43982"/>
    <lineage>
        <taxon>Eukaryota</taxon>
        <taxon>Fungi</taxon>
        <taxon>Dikarya</taxon>
        <taxon>Ascomycota</taxon>
        <taxon>Saccharomycotina</taxon>
        <taxon>Pichiomycetes</taxon>
        <taxon>Pichiales</taxon>
        <taxon>Pichiaceae</taxon>
        <taxon>Ambrosiozyma</taxon>
    </lineage>
</organism>
<gene>
    <name evidence="1" type="ORF">Amon01_000795500</name>
</gene>
<sequence length="193" mass="21282">MLSYIYAYHQQQSSGVSDGNGKVDLNLVKISIGELNALVQGLGSGKVIDPEDTFKNDSVVFESFESVLINNSIMVSLQLCFQCDASMLKDAQFRNSILLEIARLFKAIAYAGYPLPDSNNGVLKQKGVSNGNNANGGAGFKFNTMMCEAISNLLVNNLGFPVELSREFVEQLVKTTDRQFSKYLITLIEKYKQ</sequence>
<comment type="caution">
    <text evidence="1">The sequence shown here is derived from an EMBL/GenBank/DDBJ whole genome shotgun (WGS) entry which is preliminary data.</text>
</comment>
<protein>
    <submittedName>
        <fullName evidence="1">Unnamed protein product</fullName>
    </submittedName>
</protein>
<dbReference type="AlphaFoldDB" id="A0A9W6Z103"/>
<keyword evidence="2" id="KW-1185">Reference proteome</keyword>
<accession>A0A9W6Z103</accession>
<proteinExistence type="predicted"/>